<dbReference type="AlphaFoldDB" id="A0A1W1DRF7"/>
<dbReference type="EMBL" id="FPHW01000113">
    <property type="protein sequence ID" value="SFV84301.1"/>
    <property type="molecule type" value="Genomic_DNA"/>
</dbReference>
<name>A0A1W1DRF7_9ZZZZ</name>
<organism evidence="1">
    <name type="scientific">hydrothermal vent metagenome</name>
    <dbReference type="NCBI Taxonomy" id="652676"/>
    <lineage>
        <taxon>unclassified sequences</taxon>
        <taxon>metagenomes</taxon>
        <taxon>ecological metagenomes</taxon>
    </lineage>
</organism>
<accession>A0A1W1DRF7</accession>
<sequence>MFDKSIKFFSISGLSANKTVVGKQPGLPINCAPLICSRLISESPYTDDASRSSWKFSKPYHCAYSFLSRKRKSGPKSITLMPLLIKVPAVSIATPCGVAKKITSHLSKTTSSGAVKAKSVCPAKDGKNSPTSCPASERELIAITSTCAWLCNSRRSSTPV</sequence>
<evidence type="ECO:0000313" key="1">
    <source>
        <dbReference type="EMBL" id="SFV84301.1"/>
    </source>
</evidence>
<proteinExistence type="predicted"/>
<gene>
    <name evidence="1" type="ORF">MNB_SUP05-7-51</name>
</gene>
<protein>
    <submittedName>
        <fullName evidence="1">Uncharacterized protein</fullName>
    </submittedName>
</protein>
<reference evidence="1" key="1">
    <citation type="submission" date="2016-10" db="EMBL/GenBank/DDBJ databases">
        <authorList>
            <person name="de Groot N.N."/>
        </authorList>
    </citation>
    <scope>NUCLEOTIDE SEQUENCE</scope>
</reference>